<comment type="caution">
    <text evidence="2">The sequence shown here is derived from an EMBL/GenBank/DDBJ whole genome shotgun (WGS) entry which is preliminary data.</text>
</comment>
<accession>A0ABP9LFL1</accession>
<dbReference type="RefSeq" id="WP_158985268.1">
    <property type="nucleotide sequence ID" value="NZ_BAABKY010000002.1"/>
</dbReference>
<proteinExistence type="predicted"/>
<evidence type="ECO:0000256" key="1">
    <source>
        <dbReference type="SAM" id="Phobius"/>
    </source>
</evidence>
<gene>
    <name evidence="2" type="ORF">GCM10025759_21840</name>
</gene>
<dbReference type="Proteomes" id="UP001501083">
    <property type="component" value="Unassembled WGS sequence"/>
</dbReference>
<reference evidence="3" key="1">
    <citation type="journal article" date="2019" name="Int. J. Syst. Evol. Microbiol.">
        <title>The Global Catalogue of Microorganisms (GCM) 10K type strain sequencing project: providing services to taxonomists for standard genome sequencing and annotation.</title>
        <authorList>
            <consortium name="The Broad Institute Genomics Platform"/>
            <consortium name="The Broad Institute Genome Sequencing Center for Infectious Disease"/>
            <person name="Wu L."/>
            <person name="Ma J."/>
        </authorList>
    </citation>
    <scope>NUCLEOTIDE SEQUENCE [LARGE SCALE GENOMIC DNA]</scope>
    <source>
        <strain evidence="3">JCM 19212</strain>
    </source>
</reference>
<keyword evidence="1" id="KW-1133">Transmembrane helix</keyword>
<keyword evidence="1" id="KW-0812">Transmembrane</keyword>
<evidence type="ECO:0000313" key="3">
    <source>
        <dbReference type="Proteomes" id="UP001501083"/>
    </source>
</evidence>
<protein>
    <recommendedName>
        <fullName evidence="4">Pathogenicity-like protein</fullName>
    </recommendedName>
</protein>
<feature type="transmembrane region" description="Helical" evidence="1">
    <location>
        <begin position="107"/>
        <end position="127"/>
    </location>
</feature>
<dbReference type="EMBL" id="BAABKY010000002">
    <property type="protein sequence ID" value="GAA5076774.1"/>
    <property type="molecule type" value="Genomic_DNA"/>
</dbReference>
<organism evidence="2 3">
    <name type="scientific">Lysobacter panacisoli</name>
    <dbReference type="NCBI Taxonomy" id="1255263"/>
    <lineage>
        <taxon>Bacteria</taxon>
        <taxon>Pseudomonadati</taxon>
        <taxon>Pseudomonadota</taxon>
        <taxon>Gammaproteobacteria</taxon>
        <taxon>Lysobacterales</taxon>
        <taxon>Lysobacteraceae</taxon>
        <taxon>Lysobacter</taxon>
    </lineage>
</organism>
<name>A0ABP9LFL1_9GAMM</name>
<sequence length="282" mass="30949">MRQVFSSQRLENVESVAQMLRDADIEVRITNGRSYKGGRRGTFSYSDEAGPKPAVWVVRSEDSTRAREILREAGLLETTRESFAGPSFRLDSESPAKSAKNTRMLRIKLLLIAGIVVIGGLAIMHAVKLDIPTEALKTHPLDGSPAAIPQSLAATVFAQELPRARIDVLCLSIDGQDVSPELAQAMQQAIKDDKRQVVPASQCVRTANEDVGSSHRASGRPALMIDVNAFRPQSRDEESGLVTGLVDYTAYHHRMSASYKTLEVKQTEGGWQVVRTVRHVAM</sequence>
<keyword evidence="1" id="KW-0472">Membrane</keyword>
<evidence type="ECO:0008006" key="4">
    <source>
        <dbReference type="Google" id="ProtNLM"/>
    </source>
</evidence>
<keyword evidence="3" id="KW-1185">Reference proteome</keyword>
<evidence type="ECO:0000313" key="2">
    <source>
        <dbReference type="EMBL" id="GAA5076774.1"/>
    </source>
</evidence>